<keyword evidence="1" id="KW-1133">Transmembrane helix</keyword>
<comment type="caution">
    <text evidence="2">The sequence shown here is derived from an EMBL/GenBank/DDBJ whole genome shotgun (WGS) entry which is preliminary data.</text>
</comment>
<evidence type="ECO:0000313" key="2">
    <source>
        <dbReference type="EMBL" id="PRQ06748.1"/>
    </source>
</evidence>
<keyword evidence="1" id="KW-0812">Transmembrane</keyword>
<evidence type="ECO:0000256" key="1">
    <source>
        <dbReference type="SAM" id="Phobius"/>
    </source>
</evidence>
<reference evidence="2 3" key="1">
    <citation type="submission" date="2018-03" db="EMBL/GenBank/DDBJ databases">
        <title>Draft Genome Sequences of the Obligatory Marine Myxobacteria Enhygromyxa salina SWB007.</title>
        <authorList>
            <person name="Poehlein A."/>
            <person name="Moghaddam J.A."/>
            <person name="Harms H."/>
            <person name="Alanjari M."/>
            <person name="Koenig G.M."/>
            <person name="Daniel R."/>
            <person name="Schaeberle T.F."/>
        </authorList>
    </citation>
    <scope>NUCLEOTIDE SEQUENCE [LARGE SCALE GENOMIC DNA]</scope>
    <source>
        <strain evidence="2 3">SWB007</strain>
    </source>
</reference>
<accession>A0A2S9YNT9</accession>
<dbReference type="Proteomes" id="UP000238823">
    <property type="component" value="Unassembled WGS sequence"/>
</dbReference>
<keyword evidence="1" id="KW-0472">Membrane</keyword>
<dbReference type="RefSeq" id="WP_106090592.1">
    <property type="nucleotide sequence ID" value="NZ_PVNL01000069.1"/>
</dbReference>
<feature type="transmembrane region" description="Helical" evidence="1">
    <location>
        <begin position="32"/>
        <end position="51"/>
    </location>
</feature>
<gene>
    <name evidence="2" type="ORF">ENSA7_36240</name>
</gene>
<dbReference type="AlphaFoldDB" id="A0A2S9YNT9"/>
<organism evidence="2 3">
    <name type="scientific">Enhygromyxa salina</name>
    <dbReference type="NCBI Taxonomy" id="215803"/>
    <lineage>
        <taxon>Bacteria</taxon>
        <taxon>Pseudomonadati</taxon>
        <taxon>Myxococcota</taxon>
        <taxon>Polyangia</taxon>
        <taxon>Nannocystales</taxon>
        <taxon>Nannocystaceae</taxon>
        <taxon>Enhygromyxa</taxon>
    </lineage>
</organism>
<evidence type="ECO:0000313" key="3">
    <source>
        <dbReference type="Proteomes" id="UP000238823"/>
    </source>
</evidence>
<sequence length="59" mass="6189">MRWLLAGLALVGLVQAVVWIGQPSAPAGRRLLGVFAAPVALVLLVVALVATRVPELLFD</sequence>
<name>A0A2S9YNT9_9BACT</name>
<dbReference type="EMBL" id="PVNL01000069">
    <property type="protein sequence ID" value="PRQ06748.1"/>
    <property type="molecule type" value="Genomic_DNA"/>
</dbReference>
<proteinExistence type="predicted"/>
<protein>
    <submittedName>
        <fullName evidence="2">Uncharacterized protein</fullName>
    </submittedName>
</protein>